<evidence type="ECO:0000313" key="1">
    <source>
        <dbReference type="EMBL" id="RIX50154.1"/>
    </source>
</evidence>
<dbReference type="EMBL" id="QXQA01000016">
    <property type="protein sequence ID" value="RIX50154.1"/>
    <property type="molecule type" value="Genomic_DNA"/>
</dbReference>
<protein>
    <submittedName>
        <fullName evidence="1">Uncharacterized protein</fullName>
    </submittedName>
</protein>
<keyword evidence="2" id="KW-1185">Reference proteome</keyword>
<sequence length="104" mass="12202">MWLAAEFCTKNRTKRSESVVGGGVLYEKSYKGARMHVEAEICTKYRTKWSEYACREAVLCEKSYKIERKCGWRRSFVRKIVQRGAKEWPAAEICTKNRAKWAEV</sequence>
<comment type="caution">
    <text evidence="1">The sequence shown here is derived from an EMBL/GenBank/DDBJ whole genome shotgun (WGS) entry which is preliminary data.</text>
</comment>
<dbReference type="AlphaFoldDB" id="A0A3A1UP78"/>
<organism evidence="1 2">
    <name type="scientific">Paenibacillus nanensis</name>
    <dbReference type="NCBI Taxonomy" id="393251"/>
    <lineage>
        <taxon>Bacteria</taxon>
        <taxon>Bacillati</taxon>
        <taxon>Bacillota</taxon>
        <taxon>Bacilli</taxon>
        <taxon>Bacillales</taxon>
        <taxon>Paenibacillaceae</taxon>
        <taxon>Paenibacillus</taxon>
    </lineage>
</organism>
<proteinExistence type="predicted"/>
<dbReference type="Proteomes" id="UP000266482">
    <property type="component" value="Unassembled WGS sequence"/>
</dbReference>
<name>A0A3A1UP78_9BACL</name>
<accession>A0A3A1UP78</accession>
<evidence type="ECO:0000313" key="2">
    <source>
        <dbReference type="Proteomes" id="UP000266482"/>
    </source>
</evidence>
<gene>
    <name evidence="1" type="ORF">D3P08_21640</name>
</gene>
<reference evidence="1 2" key="1">
    <citation type="submission" date="2018-09" db="EMBL/GenBank/DDBJ databases">
        <title>Paenibacillus aracenensis nov. sp. isolated from a cave in southern Spain.</title>
        <authorList>
            <person name="Jurado V."/>
            <person name="Gutierrez-Patricio S."/>
            <person name="Gonzalez-Pimentel J.L."/>
            <person name="Miller A.Z."/>
            <person name="Laiz L."/>
            <person name="Saiz-Jimenez C."/>
        </authorList>
    </citation>
    <scope>NUCLEOTIDE SEQUENCE [LARGE SCALE GENOMIC DNA]</scope>
    <source>
        <strain evidence="1 2">DSM 22867</strain>
    </source>
</reference>